<evidence type="ECO:0000313" key="3">
    <source>
        <dbReference type="Proteomes" id="UP000002964"/>
    </source>
</evidence>
<keyword evidence="1" id="KW-1133">Transmembrane helix</keyword>
<dbReference type="AlphaFoldDB" id="H8Z3B5"/>
<name>H8Z3B5_9GAMM</name>
<feature type="transmembrane region" description="Helical" evidence="1">
    <location>
        <begin position="36"/>
        <end position="56"/>
    </location>
</feature>
<evidence type="ECO:0000256" key="1">
    <source>
        <dbReference type="SAM" id="Phobius"/>
    </source>
</evidence>
<evidence type="ECO:0000313" key="2">
    <source>
        <dbReference type="EMBL" id="EIC21823.1"/>
    </source>
</evidence>
<dbReference type="OrthoDB" id="5194395at2"/>
<dbReference type="Proteomes" id="UP000002964">
    <property type="component" value="Unassembled WGS sequence"/>
</dbReference>
<reference evidence="3" key="1">
    <citation type="submission" date="2011-06" db="EMBL/GenBank/DDBJ databases">
        <authorList>
            <consortium name="US DOE Joint Genome Institute (JGI-PGF)"/>
            <person name="Lucas S."/>
            <person name="Han J."/>
            <person name="Lapidus A."/>
            <person name="Cheng J.-F."/>
            <person name="Goodwin L."/>
            <person name="Pitluck S."/>
            <person name="Peters L."/>
            <person name="Land M.L."/>
            <person name="Hauser L."/>
            <person name="Vogl K."/>
            <person name="Liu Z."/>
            <person name="Overmann J."/>
            <person name="Frigaard N.-U."/>
            <person name="Bryant D.A."/>
            <person name="Woyke T.J."/>
        </authorList>
    </citation>
    <scope>NUCLEOTIDE SEQUENCE [LARGE SCALE GENOMIC DNA]</scope>
    <source>
        <strain evidence="3">970</strain>
    </source>
</reference>
<proteinExistence type="predicted"/>
<dbReference type="EMBL" id="JH603169">
    <property type="protein sequence ID" value="EIC21823.1"/>
    <property type="molecule type" value="Genomic_DNA"/>
</dbReference>
<keyword evidence="3" id="KW-1185">Reference proteome</keyword>
<dbReference type="eggNOG" id="ENOG5032VHV">
    <property type="taxonomic scope" value="Bacteria"/>
</dbReference>
<dbReference type="RefSeq" id="WP_009148407.1">
    <property type="nucleotide sequence ID" value="NZ_CP121471.1"/>
</dbReference>
<gene>
    <name evidence="2" type="ORF">Thi970DRAFT_02056</name>
</gene>
<dbReference type="HOGENOM" id="CLU_135085_1_0_6"/>
<feature type="transmembrane region" description="Helical" evidence="1">
    <location>
        <begin position="68"/>
        <end position="86"/>
    </location>
</feature>
<reference evidence="2 3" key="2">
    <citation type="submission" date="2011-11" db="EMBL/GenBank/DDBJ databases">
        <authorList>
            <consortium name="US DOE Joint Genome Institute"/>
            <person name="Lucas S."/>
            <person name="Han J."/>
            <person name="Lapidus A."/>
            <person name="Cheng J.-F."/>
            <person name="Goodwin L."/>
            <person name="Pitluck S."/>
            <person name="Peters L."/>
            <person name="Ovchinnikova G."/>
            <person name="Zhang X."/>
            <person name="Detter J.C."/>
            <person name="Han C."/>
            <person name="Tapia R."/>
            <person name="Land M."/>
            <person name="Hauser L."/>
            <person name="Kyrpides N."/>
            <person name="Ivanova N."/>
            <person name="Pagani I."/>
            <person name="Vogl K."/>
            <person name="Liu Z."/>
            <person name="Overmann J."/>
            <person name="Frigaard N.-U."/>
            <person name="Bryant D."/>
            <person name="Woyke T."/>
        </authorList>
    </citation>
    <scope>NUCLEOTIDE SEQUENCE [LARGE SCALE GENOMIC DNA]</scope>
    <source>
        <strain evidence="2 3">970</strain>
    </source>
</reference>
<feature type="transmembrane region" description="Helical" evidence="1">
    <location>
        <begin position="106"/>
        <end position="126"/>
    </location>
</feature>
<dbReference type="STRING" id="631362.Thi970DRAFT_02056"/>
<protein>
    <submittedName>
        <fullName evidence="2">Uncharacterized protein</fullName>
    </submittedName>
</protein>
<organism evidence="2 3">
    <name type="scientific">Thiorhodovibrio frisius</name>
    <dbReference type="NCBI Taxonomy" id="631362"/>
    <lineage>
        <taxon>Bacteria</taxon>
        <taxon>Pseudomonadati</taxon>
        <taxon>Pseudomonadota</taxon>
        <taxon>Gammaproteobacteria</taxon>
        <taxon>Chromatiales</taxon>
        <taxon>Chromatiaceae</taxon>
        <taxon>Thiorhodovibrio</taxon>
    </lineage>
</organism>
<keyword evidence="1" id="KW-0472">Membrane</keyword>
<sequence>MIWKTLLIGLLLAIGEVINGNIRVRVLHGIFGKRKAKVVSLFSGIGVIAFICCITLPWIKPSNYQDCILIGIVWLAIMTCLDIYFARRVFNLSWSKVLDDFNPLKGNLLSVGMVFLLFSPSLVYWIRQGKYATYLQRP</sequence>
<accession>H8Z3B5</accession>
<keyword evidence="1" id="KW-0812">Transmembrane</keyword>